<evidence type="ECO:0000313" key="4">
    <source>
        <dbReference type="Proteomes" id="UP000324748"/>
    </source>
</evidence>
<dbReference type="AlphaFoldDB" id="A0A5B0NR69"/>
<organism evidence="3 5">
    <name type="scientific">Puccinia graminis f. sp. tritici</name>
    <dbReference type="NCBI Taxonomy" id="56615"/>
    <lineage>
        <taxon>Eukaryota</taxon>
        <taxon>Fungi</taxon>
        <taxon>Dikarya</taxon>
        <taxon>Basidiomycota</taxon>
        <taxon>Pucciniomycotina</taxon>
        <taxon>Pucciniomycetes</taxon>
        <taxon>Pucciniales</taxon>
        <taxon>Pucciniaceae</taxon>
        <taxon>Puccinia</taxon>
    </lineage>
</organism>
<dbReference type="EMBL" id="VDEP01000383">
    <property type="protein sequence ID" value="KAA1091731.1"/>
    <property type="molecule type" value="Genomic_DNA"/>
</dbReference>
<evidence type="ECO:0000313" key="5">
    <source>
        <dbReference type="Proteomes" id="UP000325313"/>
    </source>
</evidence>
<protein>
    <submittedName>
        <fullName evidence="3">Uncharacterized protein</fullName>
    </submittedName>
</protein>
<feature type="signal peptide" evidence="1">
    <location>
        <begin position="1"/>
        <end position="24"/>
    </location>
</feature>
<keyword evidence="4" id="KW-1185">Reference proteome</keyword>
<evidence type="ECO:0000256" key="1">
    <source>
        <dbReference type="SAM" id="SignalP"/>
    </source>
</evidence>
<feature type="chain" id="PRO_5036137528" evidence="1">
    <location>
        <begin position="25"/>
        <end position="78"/>
    </location>
</feature>
<proteinExistence type="predicted"/>
<evidence type="ECO:0000313" key="2">
    <source>
        <dbReference type="EMBL" id="KAA1067920.1"/>
    </source>
</evidence>
<dbReference type="Proteomes" id="UP000325313">
    <property type="component" value="Unassembled WGS sequence"/>
</dbReference>
<comment type="caution">
    <text evidence="3">The sequence shown here is derived from an EMBL/GenBank/DDBJ whole genome shotgun (WGS) entry which is preliminary data.</text>
</comment>
<dbReference type="EMBL" id="VSWC01000184">
    <property type="protein sequence ID" value="KAA1067920.1"/>
    <property type="molecule type" value="Genomic_DNA"/>
</dbReference>
<reference evidence="4 5" key="1">
    <citation type="submission" date="2019-05" db="EMBL/GenBank/DDBJ databases">
        <title>Emergence of the Ug99 lineage of the wheat stem rust pathogen through somatic hybridization.</title>
        <authorList>
            <person name="Li F."/>
            <person name="Upadhyaya N.M."/>
            <person name="Sperschneider J."/>
            <person name="Matny O."/>
            <person name="Nguyen-Phuc H."/>
            <person name="Mago R."/>
            <person name="Raley C."/>
            <person name="Miller M.E."/>
            <person name="Silverstein K.A.T."/>
            <person name="Henningsen E."/>
            <person name="Hirsch C.D."/>
            <person name="Visser B."/>
            <person name="Pretorius Z.A."/>
            <person name="Steffenson B.J."/>
            <person name="Schwessinger B."/>
            <person name="Dodds P.N."/>
            <person name="Figueroa M."/>
        </authorList>
    </citation>
    <scope>NUCLEOTIDE SEQUENCE [LARGE SCALE GENOMIC DNA]</scope>
    <source>
        <strain evidence="2">21-0</strain>
        <strain evidence="3 5">Ug99</strain>
    </source>
</reference>
<accession>A0A5B0NR69</accession>
<name>A0A5B0NR69_PUCGR</name>
<gene>
    <name evidence="2" type="ORF">PGT21_021553</name>
    <name evidence="3" type="ORF">PGTUg99_006867</name>
</gene>
<dbReference type="Proteomes" id="UP000324748">
    <property type="component" value="Unassembled WGS sequence"/>
</dbReference>
<evidence type="ECO:0000313" key="3">
    <source>
        <dbReference type="EMBL" id="KAA1091731.1"/>
    </source>
</evidence>
<sequence>MQLMKISTLLFIIISGHILEEIHTYQIATRGSVNELDDINHVNSQEVGGCKCARRHACPTCGKCTHCIPTHCDPPNPP</sequence>
<keyword evidence="1" id="KW-0732">Signal</keyword>